<evidence type="ECO:0000313" key="1">
    <source>
        <dbReference type="EMBL" id="JAE19339.1"/>
    </source>
</evidence>
<reference evidence="1" key="1">
    <citation type="submission" date="2014-09" db="EMBL/GenBank/DDBJ databases">
        <authorList>
            <person name="Magalhaes I.L.F."/>
            <person name="Oliveira U."/>
            <person name="Santos F.R."/>
            <person name="Vidigal T.H.D.A."/>
            <person name="Brescovit A.D."/>
            <person name="Santos A.J."/>
        </authorList>
    </citation>
    <scope>NUCLEOTIDE SEQUENCE</scope>
    <source>
        <tissue evidence="1">Shoot tissue taken approximately 20 cm above the soil surface</tissue>
    </source>
</reference>
<proteinExistence type="predicted"/>
<sequence>MIPSGQFRALAKNVDIQNAESIISRVQELKQKRRLVPQVEVTCFFSWPHHTEQHLRP</sequence>
<reference evidence="1" key="2">
    <citation type="journal article" date="2015" name="Data Brief">
        <title>Shoot transcriptome of the giant reed, Arundo donax.</title>
        <authorList>
            <person name="Barrero R.A."/>
            <person name="Guerrero F.D."/>
            <person name="Moolhuijzen P."/>
            <person name="Goolsby J.A."/>
            <person name="Tidwell J."/>
            <person name="Bellgard S.E."/>
            <person name="Bellgard M.I."/>
        </authorList>
    </citation>
    <scope>NUCLEOTIDE SEQUENCE</scope>
    <source>
        <tissue evidence="1">Shoot tissue taken approximately 20 cm above the soil surface</tissue>
    </source>
</reference>
<dbReference type="EMBL" id="GBRH01178557">
    <property type="protein sequence ID" value="JAE19339.1"/>
    <property type="molecule type" value="Transcribed_RNA"/>
</dbReference>
<name>A0A0A9G798_ARUDO</name>
<accession>A0A0A9G798</accession>
<dbReference type="AlphaFoldDB" id="A0A0A9G798"/>
<protein>
    <submittedName>
        <fullName evidence="1">Uncharacterized protein</fullName>
    </submittedName>
</protein>
<organism evidence="1">
    <name type="scientific">Arundo donax</name>
    <name type="common">Giant reed</name>
    <name type="synonym">Donax arundinaceus</name>
    <dbReference type="NCBI Taxonomy" id="35708"/>
    <lineage>
        <taxon>Eukaryota</taxon>
        <taxon>Viridiplantae</taxon>
        <taxon>Streptophyta</taxon>
        <taxon>Embryophyta</taxon>
        <taxon>Tracheophyta</taxon>
        <taxon>Spermatophyta</taxon>
        <taxon>Magnoliopsida</taxon>
        <taxon>Liliopsida</taxon>
        <taxon>Poales</taxon>
        <taxon>Poaceae</taxon>
        <taxon>PACMAD clade</taxon>
        <taxon>Arundinoideae</taxon>
        <taxon>Arundineae</taxon>
        <taxon>Arundo</taxon>
    </lineage>
</organism>